<evidence type="ECO:0000313" key="3">
    <source>
        <dbReference type="Proteomes" id="UP001279734"/>
    </source>
</evidence>
<dbReference type="Proteomes" id="UP001279734">
    <property type="component" value="Unassembled WGS sequence"/>
</dbReference>
<name>A0AAD3Y0U7_NEPGR</name>
<organism evidence="2 3">
    <name type="scientific">Nepenthes gracilis</name>
    <name type="common">Slender pitcher plant</name>
    <dbReference type="NCBI Taxonomy" id="150966"/>
    <lineage>
        <taxon>Eukaryota</taxon>
        <taxon>Viridiplantae</taxon>
        <taxon>Streptophyta</taxon>
        <taxon>Embryophyta</taxon>
        <taxon>Tracheophyta</taxon>
        <taxon>Spermatophyta</taxon>
        <taxon>Magnoliopsida</taxon>
        <taxon>eudicotyledons</taxon>
        <taxon>Gunneridae</taxon>
        <taxon>Pentapetalae</taxon>
        <taxon>Caryophyllales</taxon>
        <taxon>Nepenthaceae</taxon>
        <taxon>Nepenthes</taxon>
    </lineage>
</organism>
<reference evidence="2" key="1">
    <citation type="submission" date="2023-05" db="EMBL/GenBank/DDBJ databases">
        <title>Nepenthes gracilis genome sequencing.</title>
        <authorList>
            <person name="Fukushima K."/>
        </authorList>
    </citation>
    <scope>NUCLEOTIDE SEQUENCE</scope>
    <source>
        <strain evidence="2">SING2019-196</strain>
    </source>
</reference>
<keyword evidence="3" id="KW-1185">Reference proteome</keyword>
<accession>A0AAD3Y0U7</accession>
<feature type="region of interest" description="Disordered" evidence="1">
    <location>
        <begin position="131"/>
        <end position="151"/>
    </location>
</feature>
<evidence type="ECO:0000313" key="2">
    <source>
        <dbReference type="EMBL" id="GMH24898.1"/>
    </source>
</evidence>
<protein>
    <submittedName>
        <fullName evidence="2">Uncharacterized protein</fullName>
    </submittedName>
</protein>
<feature type="region of interest" description="Disordered" evidence="1">
    <location>
        <begin position="24"/>
        <end position="98"/>
    </location>
</feature>
<comment type="caution">
    <text evidence="2">The sequence shown here is derived from an EMBL/GenBank/DDBJ whole genome shotgun (WGS) entry which is preliminary data.</text>
</comment>
<feature type="compositionally biased region" description="Low complexity" evidence="1">
    <location>
        <begin position="131"/>
        <end position="140"/>
    </location>
</feature>
<feature type="compositionally biased region" description="Basic and acidic residues" evidence="1">
    <location>
        <begin position="46"/>
        <end position="59"/>
    </location>
</feature>
<dbReference type="AlphaFoldDB" id="A0AAD3Y0U7"/>
<proteinExistence type="predicted"/>
<gene>
    <name evidence="2" type="ORF">Nepgr_026741</name>
</gene>
<sequence>MTKDERRFTSQMLCARLRSMLRSYPGAHRQERTPSLLRNNGSLRTKLPDSSKSRGDRQPPLKAPVGRSGSRSHRKAQRSSLNPQRRFSDHHNGGGIGLRPSLDSALWSVLNLKKKNYFSCSVGRARTAPVTLSDRPTTSSRSRRGQLKQLC</sequence>
<evidence type="ECO:0000256" key="1">
    <source>
        <dbReference type="SAM" id="MobiDB-lite"/>
    </source>
</evidence>
<dbReference type="EMBL" id="BSYO01000028">
    <property type="protein sequence ID" value="GMH24898.1"/>
    <property type="molecule type" value="Genomic_DNA"/>
</dbReference>
<feature type="compositionally biased region" description="Basic residues" evidence="1">
    <location>
        <begin position="141"/>
        <end position="151"/>
    </location>
</feature>